<gene>
    <name evidence="2" type="ORF">PITC_097820</name>
</gene>
<feature type="compositionally biased region" description="Basic and acidic residues" evidence="1">
    <location>
        <begin position="12"/>
        <end position="26"/>
    </location>
</feature>
<evidence type="ECO:0000313" key="3">
    <source>
        <dbReference type="Proteomes" id="UP000030104"/>
    </source>
</evidence>
<sequence length="79" mass="9554">MRKEKARLKNQAVDKESEKREGEKGKRKERKTWRRVRENKWQRKQINTTHVCTVQGLRIRTVPGHQKPSFLSKTIMNRI</sequence>
<accession>A0A0A2L4M6</accession>
<feature type="region of interest" description="Disordered" evidence="1">
    <location>
        <begin position="1"/>
        <end position="32"/>
    </location>
</feature>
<keyword evidence="3" id="KW-1185">Reference proteome</keyword>
<dbReference type="EMBL" id="JQGA01000717">
    <property type="protein sequence ID" value="KGO74096.1"/>
    <property type="molecule type" value="Genomic_DNA"/>
</dbReference>
<proteinExistence type="predicted"/>
<comment type="caution">
    <text evidence="2">The sequence shown here is derived from an EMBL/GenBank/DDBJ whole genome shotgun (WGS) entry which is preliminary data.</text>
</comment>
<protein>
    <submittedName>
        <fullName evidence="2">Uncharacterized protein</fullName>
    </submittedName>
</protein>
<evidence type="ECO:0000256" key="1">
    <source>
        <dbReference type="SAM" id="MobiDB-lite"/>
    </source>
</evidence>
<organism evidence="2 3">
    <name type="scientific">Penicillium italicum</name>
    <name type="common">Blue mold</name>
    <dbReference type="NCBI Taxonomy" id="40296"/>
    <lineage>
        <taxon>Eukaryota</taxon>
        <taxon>Fungi</taxon>
        <taxon>Dikarya</taxon>
        <taxon>Ascomycota</taxon>
        <taxon>Pezizomycotina</taxon>
        <taxon>Eurotiomycetes</taxon>
        <taxon>Eurotiomycetidae</taxon>
        <taxon>Eurotiales</taxon>
        <taxon>Aspergillaceae</taxon>
        <taxon>Penicillium</taxon>
    </lineage>
</organism>
<evidence type="ECO:0000313" key="2">
    <source>
        <dbReference type="EMBL" id="KGO74096.1"/>
    </source>
</evidence>
<reference evidence="2 3" key="1">
    <citation type="journal article" date="2015" name="Mol. Plant Microbe Interact.">
        <title>Genome, transcriptome, and functional analyses of Penicillium expansum provide new insights into secondary metabolism and pathogenicity.</title>
        <authorList>
            <person name="Ballester A.R."/>
            <person name="Marcet-Houben M."/>
            <person name="Levin E."/>
            <person name="Sela N."/>
            <person name="Selma-Lazaro C."/>
            <person name="Carmona L."/>
            <person name="Wisniewski M."/>
            <person name="Droby S."/>
            <person name="Gonzalez-Candelas L."/>
            <person name="Gabaldon T."/>
        </authorList>
    </citation>
    <scope>NUCLEOTIDE SEQUENCE [LARGE SCALE GENOMIC DNA]</scope>
    <source>
        <strain evidence="2 3">PHI-1</strain>
    </source>
</reference>
<dbReference type="OrthoDB" id="10425195at2759"/>
<dbReference type="Proteomes" id="UP000030104">
    <property type="component" value="Unassembled WGS sequence"/>
</dbReference>
<dbReference type="HOGENOM" id="CLU_2606761_0_0_1"/>
<name>A0A0A2L4M6_PENIT</name>
<dbReference type="AlphaFoldDB" id="A0A0A2L4M6"/>